<gene>
    <name evidence="5" type="ORF">MNBD_ALPHA02-1315</name>
</gene>
<accession>A0A3B0SBF9</accession>
<reference evidence="5" key="1">
    <citation type="submission" date="2018-06" db="EMBL/GenBank/DDBJ databases">
        <authorList>
            <person name="Zhirakovskaya E."/>
        </authorList>
    </citation>
    <scope>NUCLEOTIDE SEQUENCE</scope>
</reference>
<organism evidence="5">
    <name type="scientific">hydrothermal vent metagenome</name>
    <dbReference type="NCBI Taxonomy" id="652676"/>
    <lineage>
        <taxon>unclassified sequences</taxon>
        <taxon>metagenomes</taxon>
        <taxon>ecological metagenomes</taxon>
    </lineage>
</organism>
<dbReference type="InterPro" id="IPR006860">
    <property type="entry name" value="FecR"/>
</dbReference>
<evidence type="ECO:0000256" key="1">
    <source>
        <dbReference type="SAM" id="Phobius"/>
    </source>
</evidence>
<dbReference type="Pfam" id="PF16220">
    <property type="entry name" value="DUF4880"/>
    <property type="match status" value="1"/>
</dbReference>
<feature type="domain" description="Protein FecR C-terminal" evidence="4">
    <location>
        <begin position="282"/>
        <end position="349"/>
    </location>
</feature>
<keyword evidence="1" id="KW-0812">Transmembrane</keyword>
<dbReference type="Pfam" id="PF16344">
    <property type="entry name" value="FecR_C"/>
    <property type="match status" value="1"/>
</dbReference>
<feature type="domain" description="FecR protein" evidence="2">
    <location>
        <begin position="131"/>
        <end position="222"/>
    </location>
</feature>
<evidence type="ECO:0000259" key="4">
    <source>
        <dbReference type="Pfam" id="PF16344"/>
    </source>
</evidence>
<evidence type="ECO:0000313" key="5">
    <source>
        <dbReference type="EMBL" id="VAV97888.1"/>
    </source>
</evidence>
<dbReference type="AlphaFoldDB" id="A0A3B0SBF9"/>
<dbReference type="EMBL" id="UOED01000122">
    <property type="protein sequence ID" value="VAV97888.1"/>
    <property type="molecule type" value="Genomic_DNA"/>
</dbReference>
<proteinExistence type="predicted"/>
<sequence>MKDKLVQRKEFDSEAIAVEAASWVLQLENGDLSDEDRAALREWAERSPAHARVLQEYASAWVSIDDMLITANEAEKVVYKYSWWSLLSMLFSKFFVRLAAPVAVVFAVIFYLTAGNYMDQPVPEVVTTSVTYSTKLGEQAQFKMADGSTAHLNTGSSIEVEYTPSRRVVHLLKGEVHFEVAHDTARPFDVIAHEKKITAVGTAFDVRLTETGVNITVTEGVVVVTPVVSDPAGVDNVNGLEREVLAVLEPNEKMVVDKKDVTVEKVAQDVIERQLSWRDGILKFKDDSLFYVIQEVSRYTDVKIILIDPALEDLRVGGLFKTGEIQALLSALELSFDLRARHVDKNTIYLYRQTKSTEGI</sequence>
<dbReference type="Gene3D" id="3.55.50.30">
    <property type="match status" value="1"/>
</dbReference>
<dbReference type="InterPro" id="IPR012373">
    <property type="entry name" value="Ferrdict_sens_TM"/>
</dbReference>
<feature type="domain" description="FecR N-terminal" evidence="3">
    <location>
        <begin position="19"/>
        <end position="56"/>
    </location>
</feature>
<dbReference type="Pfam" id="PF04773">
    <property type="entry name" value="FecR"/>
    <property type="match status" value="1"/>
</dbReference>
<protein>
    <submittedName>
        <fullName evidence="5">Iron siderophore sensor protein</fullName>
    </submittedName>
</protein>
<feature type="transmembrane region" description="Helical" evidence="1">
    <location>
        <begin position="94"/>
        <end position="114"/>
    </location>
</feature>
<dbReference type="PANTHER" id="PTHR30273:SF2">
    <property type="entry name" value="PROTEIN FECR"/>
    <property type="match status" value="1"/>
</dbReference>
<dbReference type="PANTHER" id="PTHR30273">
    <property type="entry name" value="PERIPLASMIC SIGNAL SENSOR AND SIGMA FACTOR ACTIVATOR FECR-RELATED"/>
    <property type="match status" value="1"/>
</dbReference>
<name>A0A3B0SBF9_9ZZZZ</name>
<evidence type="ECO:0000259" key="2">
    <source>
        <dbReference type="Pfam" id="PF04773"/>
    </source>
</evidence>
<dbReference type="InterPro" id="IPR032508">
    <property type="entry name" value="FecR_C"/>
</dbReference>
<dbReference type="InterPro" id="IPR032623">
    <property type="entry name" value="FecR_N"/>
</dbReference>
<dbReference type="PIRSF" id="PIRSF018266">
    <property type="entry name" value="FecR"/>
    <property type="match status" value="1"/>
</dbReference>
<dbReference type="GO" id="GO:0016989">
    <property type="term" value="F:sigma factor antagonist activity"/>
    <property type="evidence" value="ECO:0007669"/>
    <property type="project" value="TreeGrafter"/>
</dbReference>
<evidence type="ECO:0000259" key="3">
    <source>
        <dbReference type="Pfam" id="PF16220"/>
    </source>
</evidence>
<keyword evidence="1" id="KW-0472">Membrane</keyword>
<keyword evidence="1" id="KW-1133">Transmembrane helix</keyword>
<dbReference type="Gene3D" id="2.60.120.1440">
    <property type="match status" value="1"/>
</dbReference>